<accession>A0A346XYM7</accession>
<dbReference type="InterPro" id="IPR013108">
    <property type="entry name" value="Amidohydro_3"/>
</dbReference>
<dbReference type="SUPFAM" id="SSF51338">
    <property type="entry name" value="Composite domain of metallo-dependent hydrolases"/>
    <property type="match status" value="1"/>
</dbReference>
<dbReference type="Gene3D" id="3.10.310.70">
    <property type="match status" value="1"/>
</dbReference>
<protein>
    <submittedName>
        <fullName evidence="2">Exoenzymes regulatory protein AepA in lipid-linked oligosaccharide synthesis cluster</fullName>
    </submittedName>
</protein>
<dbReference type="PANTHER" id="PTHR22642:SF2">
    <property type="entry name" value="PROTEIN LONG AFTER FAR-RED 3"/>
    <property type="match status" value="1"/>
</dbReference>
<feature type="domain" description="Amidohydrolase 3" evidence="1">
    <location>
        <begin position="53"/>
        <end position="504"/>
    </location>
</feature>
<keyword evidence="3" id="KW-1185">Reference proteome</keyword>
<dbReference type="KEGG" id="euz:DVS28_a2645"/>
<gene>
    <name evidence="2" type="ORF">DVS28_a2645</name>
</gene>
<dbReference type="RefSeq" id="WP_164710480.1">
    <property type="nucleotide sequence ID" value="NZ_CP031165.1"/>
</dbReference>
<evidence type="ECO:0000259" key="1">
    <source>
        <dbReference type="Pfam" id="PF07969"/>
    </source>
</evidence>
<dbReference type="InterPro" id="IPR011059">
    <property type="entry name" value="Metal-dep_hydrolase_composite"/>
</dbReference>
<dbReference type="InterPro" id="IPR032466">
    <property type="entry name" value="Metal_Hydrolase"/>
</dbReference>
<dbReference type="EMBL" id="CP031165">
    <property type="protein sequence ID" value="AXV07324.1"/>
    <property type="molecule type" value="Genomic_DNA"/>
</dbReference>
<dbReference type="GO" id="GO:0016810">
    <property type="term" value="F:hydrolase activity, acting on carbon-nitrogen (but not peptide) bonds"/>
    <property type="evidence" value="ECO:0007669"/>
    <property type="project" value="InterPro"/>
</dbReference>
<proteinExistence type="predicted"/>
<reference evidence="2 3" key="1">
    <citation type="submission" date="2018-09" db="EMBL/GenBank/DDBJ databases">
        <title>Complete genome sequence of Euzebya sp. DY32-46 isolated from seawater of Pacific Ocean.</title>
        <authorList>
            <person name="Xu L."/>
            <person name="Wu Y.-H."/>
            <person name="Xu X.-W."/>
        </authorList>
    </citation>
    <scope>NUCLEOTIDE SEQUENCE [LARGE SCALE GENOMIC DNA]</scope>
    <source>
        <strain evidence="2 3">DY32-46</strain>
    </source>
</reference>
<organism evidence="2 3">
    <name type="scientific">Euzebya pacifica</name>
    <dbReference type="NCBI Taxonomy" id="1608957"/>
    <lineage>
        <taxon>Bacteria</taxon>
        <taxon>Bacillati</taxon>
        <taxon>Actinomycetota</taxon>
        <taxon>Nitriliruptoria</taxon>
        <taxon>Euzebyales</taxon>
    </lineage>
</organism>
<sequence length="507" mass="53224">MTEPGVGERVLWVGRGLAAVGGIDPTHRAVLVDGDQIAWTGSDPADAPAHDRVEDLGAVWLTPGFVDAHVHATATGLERVGVALAGARSLEDALARVRAHVERVDPAVVHGTGWDDQSWPEQRPPTADELFDAAGGRPTVLFRVDGHSCVVDRGLLARLDLGAVGQHVMRDIDGLPTGWLLEEAVAVAQGALVGLLGPAAIDRARQETCRAALALGITSIHEMGIPELSDITDALAWATGPWPLEVHAYWADLAWQSGGPLRPGGDLFLDGSIGSCTAAASAPYLANDGVRINGELFHDDEAVTDFFVRATHAGLGAGVHAIGDEATGQAVRALVRAAEVCGVDAVRTARHRIEHLELVSRADVTTLGRLGVVASVQPAFDATWNGPAGLYEHRFGRDRADTTNPFSWLAADGVAMCFSSDSTVTPMDPWSGIRAAQHHHGGLAIDRRTALEAATIGGHVAVGREDLVGALLPGRRADIVAWPGDPLTSDAPWDWTPTAVLVAGHPT</sequence>
<evidence type="ECO:0000313" key="3">
    <source>
        <dbReference type="Proteomes" id="UP000264006"/>
    </source>
</evidence>
<name>A0A346XYM7_9ACTN</name>
<dbReference type="Gene3D" id="2.30.40.10">
    <property type="entry name" value="Urease, subunit C, domain 1"/>
    <property type="match status" value="1"/>
</dbReference>
<dbReference type="Gene3D" id="3.20.20.140">
    <property type="entry name" value="Metal-dependent hydrolases"/>
    <property type="match status" value="1"/>
</dbReference>
<dbReference type="Pfam" id="PF07969">
    <property type="entry name" value="Amidohydro_3"/>
    <property type="match status" value="1"/>
</dbReference>
<evidence type="ECO:0000313" key="2">
    <source>
        <dbReference type="EMBL" id="AXV07324.1"/>
    </source>
</evidence>
<dbReference type="SUPFAM" id="SSF51556">
    <property type="entry name" value="Metallo-dependent hydrolases"/>
    <property type="match status" value="1"/>
</dbReference>
<dbReference type="PANTHER" id="PTHR22642">
    <property type="entry name" value="IMIDAZOLONEPROPIONASE"/>
    <property type="match status" value="1"/>
</dbReference>
<dbReference type="Proteomes" id="UP000264006">
    <property type="component" value="Chromosome"/>
</dbReference>
<dbReference type="AlphaFoldDB" id="A0A346XYM7"/>